<dbReference type="InterPro" id="IPR003877">
    <property type="entry name" value="SPRY_dom"/>
</dbReference>
<feature type="domain" description="B30.2/SPRY" evidence="3">
    <location>
        <begin position="119"/>
        <end position="302"/>
    </location>
</feature>
<dbReference type="InterPro" id="IPR001611">
    <property type="entry name" value="Leu-rich_rpt"/>
</dbReference>
<dbReference type="SUPFAM" id="SSF49899">
    <property type="entry name" value="Concanavalin A-like lectins/glucanases"/>
    <property type="match status" value="1"/>
</dbReference>
<dbReference type="SUPFAM" id="SSF52047">
    <property type="entry name" value="RNI-like"/>
    <property type="match status" value="1"/>
</dbReference>
<dbReference type="Proteomes" id="UP001221898">
    <property type="component" value="Unassembled WGS sequence"/>
</dbReference>
<dbReference type="InterPro" id="IPR051261">
    <property type="entry name" value="NLR"/>
</dbReference>
<dbReference type="EMBL" id="JAINUG010000618">
    <property type="protein sequence ID" value="KAJ8366271.1"/>
    <property type="molecule type" value="Genomic_DNA"/>
</dbReference>
<dbReference type="SMART" id="SM00449">
    <property type="entry name" value="SPRY"/>
    <property type="match status" value="1"/>
</dbReference>
<dbReference type="InterPro" id="IPR003879">
    <property type="entry name" value="Butyrophylin_SPRY"/>
</dbReference>
<dbReference type="InterPro" id="IPR032675">
    <property type="entry name" value="LRR_dom_sf"/>
</dbReference>
<protein>
    <recommendedName>
        <fullName evidence="3">B30.2/SPRY domain-containing protein</fullName>
    </recommendedName>
</protein>
<feature type="non-terminal residue" evidence="4">
    <location>
        <position position="302"/>
    </location>
</feature>
<organism evidence="4 5">
    <name type="scientific">Aldrovandia affinis</name>
    <dbReference type="NCBI Taxonomy" id="143900"/>
    <lineage>
        <taxon>Eukaryota</taxon>
        <taxon>Metazoa</taxon>
        <taxon>Chordata</taxon>
        <taxon>Craniata</taxon>
        <taxon>Vertebrata</taxon>
        <taxon>Euteleostomi</taxon>
        <taxon>Actinopterygii</taxon>
        <taxon>Neopterygii</taxon>
        <taxon>Teleostei</taxon>
        <taxon>Notacanthiformes</taxon>
        <taxon>Halosauridae</taxon>
        <taxon>Aldrovandia</taxon>
    </lineage>
</organism>
<reference evidence="4" key="1">
    <citation type="journal article" date="2023" name="Science">
        <title>Genome structures resolve the early diversification of teleost fishes.</title>
        <authorList>
            <person name="Parey E."/>
            <person name="Louis A."/>
            <person name="Montfort J."/>
            <person name="Bouchez O."/>
            <person name="Roques C."/>
            <person name="Iampietro C."/>
            <person name="Lluch J."/>
            <person name="Castinel A."/>
            <person name="Donnadieu C."/>
            <person name="Desvignes T."/>
            <person name="Floi Bucao C."/>
            <person name="Jouanno E."/>
            <person name="Wen M."/>
            <person name="Mejri S."/>
            <person name="Dirks R."/>
            <person name="Jansen H."/>
            <person name="Henkel C."/>
            <person name="Chen W.J."/>
            <person name="Zahm M."/>
            <person name="Cabau C."/>
            <person name="Klopp C."/>
            <person name="Thompson A.W."/>
            <person name="Robinson-Rechavi M."/>
            <person name="Braasch I."/>
            <person name="Lecointre G."/>
            <person name="Bobe J."/>
            <person name="Postlethwait J.H."/>
            <person name="Berthelot C."/>
            <person name="Roest Crollius H."/>
            <person name="Guiguen Y."/>
        </authorList>
    </citation>
    <scope>NUCLEOTIDE SEQUENCE</scope>
    <source>
        <strain evidence="4">NC1722</strain>
    </source>
</reference>
<dbReference type="PROSITE" id="PS50188">
    <property type="entry name" value="B302_SPRY"/>
    <property type="match status" value="1"/>
</dbReference>
<evidence type="ECO:0000313" key="5">
    <source>
        <dbReference type="Proteomes" id="UP001221898"/>
    </source>
</evidence>
<dbReference type="PRINTS" id="PR01407">
    <property type="entry name" value="BUTYPHLNCDUF"/>
</dbReference>
<dbReference type="SMART" id="SM00368">
    <property type="entry name" value="LRR_RI"/>
    <property type="match status" value="3"/>
</dbReference>
<gene>
    <name evidence="4" type="ORF">AAFF_G00363330</name>
</gene>
<evidence type="ECO:0000256" key="1">
    <source>
        <dbReference type="ARBA" id="ARBA00022614"/>
    </source>
</evidence>
<evidence type="ECO:0000313" key="4">
    <source>
        <dbReference type="EMBL" id="KAJ8366271.1"/>
    </source>
</evidence>
<proteinExistence type="predicted"/>
<dbReference type="Gene3D" id="3.80.10.10">
    <property type="entry name" value="Ribonuclease Inhibitor"/>
    <property type="match status" value="1"/>
</dbReference>
<dbReference type="Pfam" id="PF13516">
    <property type="entry name" value="LRR_6"/>
    <property type="match status" value="2"/>
</dbReference>
<accession>A0AAD7R5F4</accession>
<keyword evidence="2" id="KW-0677">Repeat</keyword>
<sequence>PCRLGNCDLTGRCCADVASVLGLRHSHLRELELRDNDLQDSGVRALSAGLGDPECKLLKLGLSGCRVTEEGCASLSVALCSHFSRLRELDLTYNHLGASGATALSAALEDPDRQLGKLLVEHGGEQRDRHGLLKYACQLELDPSTADPGLSVCEQNRRVVRGSEERTGAPHRPLQSREPLSARCYWEAEWTGNSVTVGLSYRGVSVDCYADFSNNDKSWSMQCSGNAVSVIHDRKLTSVRPRGYSFQRAGVYLDWPAGVLSFYAISSDTVSLLHTVHTSFTEPLYAGFTLSANSSAALCMLG</sequence>
<evidence type="ECO:0000259" key="3">
    <source>
        <dbReference type="PROSITE" id="PS50188"/>
    </source>
</evidence>
<evidence type="ECO:0000256" key="2">
    <source>
        <dbReference type="ARBA" id="ARBA00022737"/>
    </source>
</evidence>
<name>A0AAD7R5F4_9TELE</name>
<dbReference type="PANTHER" id="PTHR24106">
    <property type="entry name" value="NACHT, LRR AND CARD DOMAINS-CONTAINING"/>
    <property type="match status" value="1"/>
</dbReference>
<dbReference type="AlphaFoldDB" id="A0AAD7R5F4"/>
<dbReference type="InterPro" id="IPR001870">
    <property type="entry name" value="B30.2/SPRY"/>
</dbReference>
<dbReference type="InterPro" id="IPR043136">
    <property type="entry name" value="B30.2/SPRY_sf"/>
</dbReference>
<dbReference type="Gene3D" id="2.60.120.920">
    <property type="match status" value="1"/>
</dbReference>
<keyword evidence="1" id="KW-0433">Leucine-rich repeat</keyword>
<keyword evidence="5" id="KW-1185">Reference proteome</keyword>
<dbReference type="Pfam" id="PF00622">
    <property type="entry name" value="SPRY"/>
    <property type="match status" value="1"/>
</dbReference>
<dbReference type="InterPro" id="IPR013320">
    <property type="entry name" value="ConA-like_dom_sf"/>
</dbReference>
<comment type="caution">
    <text evidence="4">The sequence shown here is derived from an EMBL/GenBank/DDBJ whole genome shotgun (WGS) entry which is preliminary data.</text>
</comment>